<dbReference type="AlphaFoldDB" id="A0A1G8CGY2"/>
<dbReference type="EMBL" id="FNCP01000013">
    <property type="protein sequence ID" value="SDH44659.1"/>
    <property type="molecule type" value="Genomic_DNA"/>
</dbReference>
<gene>
    <name evidence="2" type="ORF">SAMN05443529_11397</name>
</gene>
<organism evidence="2 3">
    <name type="scientific">Desulfosporosinus hippei DSM 8344</name>
    <dbReference type="NCBI Taxonomy" id="1121419"/>
    <lineage>
        <taxon>Bacteria</taxon>
        <taxon>Bacillati</taxon>
        <taxon>Bacillota</taxon>
        <taxon>Clostridia</taxon>
        <taxon>Eubacteriales</taxon>
        <taxon>Desulfitobacteriaceae</taxon>
        <taxon>Desulfosporosinus</taxon>
    </lineage>
</organism>
<dbReference type="Gene3D" id="3.40.50.300">
    <property type="entry name" value="P-loop containing nucleotide triphosphate hydrolases"/>
    <property type="match status" value="1"/>
</dbReference>
<dbReference type="Proteomes" id="UP000198656">
    <property type="component" value="Unassembled WGS sequence"/>
</dbReference>
<sequence>MDKIPEIQQYFITDLDVSQEEVILSAQYEKGVVVHGPPGTGKSQVIANLVSQALANNKKVLIVCQKRVALDVVYQRLEAVGIAFVRNLMSKQLILTPLLLIASSISELHSGVRDPRTSISVYLL</sequence>
<dbReference type="InterPro" id="IPR041677">
    <property type="entry name" value="DNA2/NAM7_AAA_11"/>
</dbReference>
<dbReference type="RefSeq" id="WP_207649755.1">
    <property type="nucleotide sequence ID" value="NZ_FNCP01000013.1"/>
</dbReference>
<dbReference type="InterPro" id="IPR027417">
    <property type="entry name" value="P-loop_NTPase"/>
</dbReference>
<proteinExistence type="predicted"/>
<evidence type="ECO:0000259" key="1">
    <source>
        <dbReference type="Pfam" id="PF13086"/>
    </source>
</evidence>
<dbReference type="GO" id="GO:0004386">
    <property type="term" value="F:helicase activity"/>
    <property type="evidence" value="ECO:0007669"/>
    <property type="project" value="InterPro"/>
</dbReference>
<dbReference type="SUPFAM" id="SSF52540">
    <property type="entry name" value="P-loop containing nucleoside triphosphate hydrolases"/>
    <property type="match status" value="1"/>
</dbReference>
<name>A0A1G8CGY2_9FIRM</name>
<accession>A0A1G8CGY2</accession>
<dbReference type="Pfam" id="PF13086">
    <property type="entry name" value="AAA_11"/>
    <property type="match status" value="1"/>
</dbReference>
<evidence type="ECO:0000313" key="3">
    <source>
        <dbReference type="Proteomes" id="UP000198656"/>
    </source>
</evidence>
<protein>
    <submittedName>
        <fullName evidence="2">Part of AAA domain-containing protein</fullName>
    </submittedName>
</protein>
<dbReference type="STRING" id="1121419.SAMN05443529_11397"/>
<keyword evidence="3" id="KW-1185">Reference proteome</keyword>
<reference evidence="3" key="1">
    <citation type="submission" date="2016-10" db="EMBL/GenBank/DDBJ databases">
        <authorList>
            <person name="Varghese N."/>
            <person name="Submissions S."/>
        </authorList>
    </citation>
    <scope>NUCLEOTIDE SEQUENCE [LARGE SCALE GENOMIC DNA]</scope>
    <source>
        <strain evidence="3">DSM 8344</strain>
    </source>
</reference>
<evidence type="ECO:0000313" key="2">
    <source>
        <dbReference type="EMBL" id="SDH44659.1"/>
    </source>
</evidence>
<feature type="domain" description="DNA2/NAM7 helicase helicase" evidence="1">
    <location>
        <begin position="15"/>
        <end position="79"/>
    </location>
</feature>